<dbReference type="Gene3D" id="3.40.50.1000">
    <property type="entry name" value="HAD superfamily/HAD-like"/>
    <property type="match status" value="1"/>
</dbReference>
<dbReference type="eggNOG" id="ENOG502QUN8">
    <property type="taxonomic scope" value="Eukaryota"/>
</dbReference>
<dbReference type="PANTHER" id="PTHR10000:SF8">
    <property type="entry name" value="HAD SUPERFAMILY HYDROLASE-LIKE, TYPE 3"/>
    <property type="match status" value="1"/>
</dbReference>
<dbReference type="PANTHER" id="PTHR10000">
    <property type="entry name" value="PHOSPHOSERINE PHOSPHATASE"/>
    <property type="match status" value="1"/>
</dbReference>
<reference evidence="1 2" key="1">
    <citation type="journal article" date="2011" name="Science">
        <title>Comparative functional genomics of the fission yeasts.</title>
        <authorList>
            <person name="Rhind N."/>
            <person name="Chen Z."/>
            <person name="Yassour M."/>
            <person name="Thompson D.A."/>
            <person name="Haas B.J."/>
            <person name="Habib N."/>
            <person name="Wapinski I."/>
            <person name="Roy S."/>
            <person name="Lin M.F."/>
            <person name="Heiman D.I."/>
            <person name="Young S.K."/>
            <person name="Furuya K."/>
            <person name="Guo Y."/>
            <person name="Pidoux A."/>
            <person name="Chen H.M."/>
            <person name="Robbertse B."/>
            <person name="Goldberg J.M."/>
            <person name="Aoki K."/>
            <person name="Bayne E.H."/>
            <person name="Berlin A.M."/>
            <person name="Desjardins C.A."/>
            <person name="Dobbs E."/>
            <person name="Dukaj L."/>
            <person name="Fan L."/>
            <person name="FitzGerald M.G."/>
            <person name="French C."/>
            <person name="Gujja S."/>
            <person name="Hansen K."/>
            <person name="Keifenheim D."/>
            <person name="Levin J.Z."/>
            <person name="Mosher R.A."/>
            <person name="Mueller C.A."/>
            <person name="Pfiffner J."/>
            <person name="Priest M."/>
            <person name="Russ C."/>
            <person name="Smialowska A."/>
            <person name="Swoboda P."/>
            <person name="Sykes S.M."/>
            <person name="Vaughn M."/>
            <person name="Vengrova S."/>
            <person name="Yoder R."/>
            <person name="Zeng Q."/>
            <person name="Allshire R."/>
            <person name="Baulcombe D."/>
            <person name="Birren B.W."/>
            <person name="Brown W."/>
            <person name="Ekwall K."/>
            <person name="Kellis M."/>
            <person name="Leatherwood J."/>
            <person name="Levin H."/>
            <person name="Margalit H."/>
            <person name="Martienssen R."/>
            <person name="Nieduszynski C.A."/>
            <person name="Spatafora J.W."/>
            <person name="Friedman N."/>
            <person name="Dalgaard J.Z."/>
            <person name="Baumann P."/>
            <person name="Niki H."/>
            <person name="Regev A."/>
            <person name="Nusbaum C."/>
        </authorList>
    </citation>
    <scope>NUCLEOTIDE SEQUENCE [LARGE SCALE GENOMIC DNA]</scope>
    <source>
        <strain evidence="2">yFS286</strain>
    </source>
</reference>
<dbReference type="VEuPathDB" id="FungiDB:SOCG_02525"/>
<dbReference type="GO" id="GO:0016791">
    <property type="term" value="F:phosphatase activity"/>
    <property type="evidence" value="ECO:0007669"/>
    <property type="project" value="TreeGrafter"/>
</dbReference>
<dbReference type="Gene3D" id="3.30.1240.10">
    <property type="match status" value="1"/>
</dbReference>
<protein>
    <submittedName>
        <fullName evidence="1">Haloacid dehalogenase-like hydrolase</fullName>
    </submittedName>
</protein>
<dbReference type="GeneID" id="25031501"/>
<proteinExistence type="predicted"/>
<dbReference type="GO" id="GO:0000287">
    <property type="term" value="F:magnesium ion binding"/>
    <property type="evidence" value="ECO:0007669"/>
    <property type="project" value="TreeGrafter"/>
</dbReference>
<dbReference type="InterPro" id="IPR006379">
    <property type="entry name" value="HAD-SF_hydro_IIB"/>
</dbReference>
<dbReference type="HOGENOM" id="CLU_044146_3_1_1"/>
<dbReference type="SFLD" id="SFLDS00003">
    <property type="entry name" value="Haloacid_Dehalogenase"/>
    <property type="match status" value="1"/>
</dbReference>
<organism evidence="1 2">
    <name type="scientific">Schizosaccharomyces octosporus (strain yFS286)</name>
    <name type="common">Fission yeast</name>
    <name type="synonym">Octosporomyces octosporus</name>
    <dbReference type="NCBI Taxonomy" id="483514"/>
    <lineage>
        <taxon>Eukaryota</taxon>
        <taxon>Fungi</taxon>
        <taxon>Dikarya</taxon>
        <taxon>Ascomycota</taxon>
        <taxon>Taphrinomycotina</taxon>
        <taxon>Schizosaccharomycetes</taxon>
        <taxon>Schizosaccharomycetales</taxon>
        <taxon>Schizosaccharomycetaceae</taxon>
        <taxon>Schizosaccharomyces</taxon>
    </lineage>
</organism>
<dbReference type="Proteomes" id="UP000016088">
    <property type="component" value="Unassembled WGS sequence"/>
</dbReference>
<dbReference type="OMA" id="MIAYNGA"/>
<dbReference type="SUPFAM" id="SSF56784">
    <property type="entry name" value="HAD-like"/>
    <property type="match status" value="1"/>
</dbReference>
<dbReference type="RefSeq" id="XP_013016471.1">
    <property type="nucleotide sequence ID" value="XM_013161017.1"/>
</dbReference>
<name>S9Q1A5_SCHOY</name>
<dbReference type="Pfam" id="PF08282">
    <property type="entry name" value="Hydrolase_3"/>
    <property type="match status" value="1"/>
</dbReference>
<dbReference type="InterPro" id="IPR023214">
    <property type="entry name" value="HAD_sf"/>
</dbReference>
<dbReference type="NCBIfam" id="TIGR01484">
    <property type="entry name" value="HAD-SF-IIB"/>
    <property type="match status" value="1"/>
</dbReference>
<sequence length="295" mass="33153">MKRVSELNLPRADQIKLIVCDVDGTLLDGNHVFHERNHRALAYLRKQKPELPIVLATGRQRSSVIHIREPLELDAFPSIHLNGCVVYNKGEVFSHVGLSKELVHSMFTNVLEDDTTAILAYDHNKVYPLKNDSKSDSIRFLKEVGEVVSLETPSKTTLERVLSDELPVTKLVIYERNLKRLDEIKVSLLKNDQKEYTITQSFPFALEIIPSSANKATGLTNILTKIYPHIHFDEVLSFGDGENDVCMFETTGHSVGICNGMPAAIQAAKYISCSPNYEGAVGEILEHIYEIPPYH</sequence>
<dbReference type="SFLD" id="SFLDG01140">
    <property type="entry name" value="C2.B:_Phosphomannomutase_and_P"/>
    <property type="match status" value="1"/>
</dbReference>
<dbReference type="AlphaFoldDB" id="S9Q1A5"/>
<dbReference type="GO" id="GO:0005829">
    <property type="term" value="C:cytosol"/>
    <property type="evidence" value="ECO:0007669"/>
    <property type="project" value="TreeGrafter"/>
</dbReference>
<dbReference type="EMBL" id="KE503206">
    <property type="protein sequence ID" value="EPX75046.1"/>
    <property type="molecule type" value="Genomic_DNA"/>
</dbReference>
<evidence type="ECO:0000313" key="1">
    <source>
        <dbReference type="EMBL" id="EPX75046.1"/>
    </source>
</evidence>
<keyword evidence="2" id="KW-1185">Reference proteome</keyword>
<accession>S9Q1A5</accession>
<evidence type="ECO:0000313" key="2">
    <source>
        <dbReference type="Proteomes" id="UP000016088"/>
    </source>
</evidence>
<gene>
    <name evidence="1" type="ORF">SOCG_02525</name>
</gene>
<dbReference type="OrthoDB" id="27226at2759"/>
<dbReference type="InterPro" id="IPR036412">
    <property type="entry name" value="HAD-like_sf"/>
</dbReference>